<dbReference type="EMBL" id="GDHF01003849">
    <property type="protein sequence ID" value="JAI48465.1"/>
    <property type="molecule type" value="Transcribed_RNA"/>
</dbReference>
<proteinExistence type="predicted"/>
<feature type="chain" id="PRO_5005522942" evidence="1">
    <location>
        <begin position="46"/>
        <end position="414"/>
    </location>
</feature>
<reference evidence="2" key="1">
    <citation type="submission" date="2015-06" db="EMBL/GenBank/DDBJ databases">
        <authorList>
            <person name="Hoefler B.C."/>
            <person name="Straight P.D."/>
        </authorList>
    </citation>
    <scope>NUCLEOTIDE SEQUENCE</scope>
</reference>
<evidence type="ECO:0000313" key="2">
    <source>
        <dbReference type="EMBL" id="JAI48465.1"/>
    </source>
</evidence>
<gene>
    <name evidence="2" type="ORF">c0_g1_i1</name>
</gene>
<protein>
    <submittedName>
        <fullName evidence="2">Uncharacterized protein</fullName>
    </submittedName>
</protein>
<keyword evidence="1" id="KW-0732">Signal</keyword>
<sequence length="414" mass="48103">MLATFICCSRWRGVGNSCSRDMFTLWPFKWTLLLLLMFLINKVAAKWPPDAPLRYYPQHRPRQYFDDFAIDSRNFDNENSIDGNGNAVFGKTIADEMTLRDLLQSNDIEFPAEERRQRQLHWLGSWLFGQMRPEAMRAQQQTGESKTSQQQQLQLAYTPRLVVPLEPAQKQQQTQQQNDYDIHDNADIVVYKKTPEFVPGEEKRPSPEKDKGENIVVATNALEEGGEKRYKTIDTLTDYDYKLDMSGDNGRYKTEQPLRSKRILYARNIGLDSGYIPYTAYQHERQQELNEAKKLAYKRNKTGNMDQRNFLPSISAGAMTHLGNFFTDLSKNVRYNEKSQPLNHEEAKLLEGHHPLRQLHERMVGEHEANAELLHAIRTYRPSQKIRSLVAMNPRGYHGAQFIDPNYMWVGLGK</sequence>
<accession>A0A0K8WC87</accession>
<feature type="signal peptide" evidence="1">
    <location>
        <begin position="1"/>
        <end position="45"/>
    </location>
</feature>
<organism evidence="2">
    <name type="scientific">Bactrocera latifrons</name>
    <name type="common">Malaysian fruit fly</name>
    <name type="synonym">Chaetodacus latifrons</name>
    <dbReference type="NCBI Taxonomy" id="174628"/>
    <lineage>
        <taxon>Eukaryota</taxon>
        <taxon>Metazoa</taxon>
        <taxon>Ecdysozoa</taxon>
        <taxon>Arthropoda</taxon>
        <taxon>Hexapoda</taxon>
        <taxon>Insecta</taxon>
        <taxon>Pterygota</taxon>
        <taxon>Neoptera</taxon>
        <taxon>Endopterygota</taxon>
        <taxon>Diptera</taxon>
        <taxon>Brachycera</taxon>
        <taxon>Muscomorpha</taxon>
        <taxon>Tephritoidea</taxon>
        <taxon>Tephritidae</taxon>
        <taxon>Bactrocera</taxon>
        <taxon>Bactrocera</taxon>
    </lineage>
</organism>
<dbReference type="AlphaFoldDB" id="A0A0K8WC87"/>
<name>A0A0K8WC87_BACLA</name>
<dbReference type="OrthoDB" id="7477138at2759"/>
<evidence type="ECO:0000256" key="1">
    <source>
        <dbReference type="SAM" id="SignalP"/>
    </source>
</evidence>